<proteinExistence type="inferred from homology"/>
<evidence type="ECO:0000313" key="26">
    <source>
        <dbReference type="Proteomes" id="UP000235145"/>
    </source>
</evidence>
<feature type="domain" description="Protein kinase" evidence="24">
    <location>
        <begin position="107"/>
        <end position="393"/>
    </location>
</feature>
<protein>
    <recommendedName>
        <fullName evidence="3">non-specific serine/threonine protein kinase</fullName>
        <ecNumber evidence="3">2.7.11.1</ecNumber>
    </recommendedName>
</protein>
<evidence type="ECO:0000256" key="12">
    <source>
        <dbReference type="ARBA" id="ARBA00022840"/>
    </source>
</evidence>
<evidence type="ECO:0000256" key="7">
    <source>
        <dbReference type="ARBA" id="ARBA00022679"/>
    </source>
</evidence>
<evidence type="ECO:0000256" key="11">
    <source>
        <dbReference type="ARBA" id="ARBA00022777"/>
    </source>
</evidence>
<evidence type="ECO:0000256" key="20">
    <source>
        <dbReference type="PROSITE-ProRule" id="PRU10141"/>
    </source>
</evidence>
<dbReference type="Proteomes" id="UP000235145">
    <property type="component" value="Unassembled WGS sequence"/>
</dbReference>
<keyword evidence="14 23" id="KW-0472">Membrane</keyword>
<keyword evidence="4" id="KW-1003">Cell membrane</keyword>
<evidence type="ECO:0000256" key="17">
    <source>
        <dbReference type="ARBA" id="ARBA00023180"/>
    </source>
</evidence>
<gene>
    <name evidence="25" type="ORF">LSAT_V11C700350020</name>
</gene>
<keyword evidence="16" id="KW-0675">Receptor</keyword>
<keyword evidence="11" id="KW-0418">Kinase</keyword>
<dbReference type="InterPro" id="IPR000719">
    <property type="entry name" value="Prot_kinase_dom"/>
</dbReference>
<dbReference type="InterPro" id="IPR001245">
    <property type="entry name" value="Ser-Thr/Tyr_kinase_cat_dom"/>
</dbReference>
<comment type="caution">
    <text evidence="25">The sequence shown here is derived from an EMBL/GenBank/DDBJ whole genome shotgun (WGS) entry which is preliminary data.</text>
</comment>
<sequence length="425" mass="48139">MNLFTTDKTPMIKRSQNGSSNDNKVVKPVAISIGAFALLTFLLILFYVRKKKIQLSKKAQAKTKGPRERAEDFLLNDGSVVPNKREMDELELPLFDFSTLVIATNNFSNANKLGQGGFGCVYKGKLMEGEVVAIKRLSRISDQGIEELKNEVRLIAKLQHRNLVRVLGCCIEAKEKLLIYEFMENKSLDMFIFEKEKNMTLNWKSRLEIMCGIARGLLYLHQDSRFKIIHRDLKASNILLDKDMNPKISDFGMARIFGSDQTDAKTKKVVGTYGYMSPEYAMDGHFSTKSDVFSFGVLVLEIVSGKRNTGSSYSSSQHNLLGETWTLWKEGKALELVDKSIGAKFSENEVLRCIQIGLLCVQEHVEDRPNMSKVLLLLCSENAQISLPKYPGFFIRRRNTETESSSQQDDFMTINEITVSILHGR</sequence>
<keyword evidence="6" id="KW-0245">EGF-like domain</keyword>
<keyword evidence="15" id="KW-1015">Disulfide bond</keyword>
<keyword evidence="8 23" id="KW-0812">Transmembrane</keyword>
<keyword evidence="26" id="KW-1185">Reference proteome</keyword>
<dbReference type="GO" id="GO:0005524">
    <property type="term" value="F:ATP binding"/>
    <property type="evidence" value="ECO:0007669"/>
    <property type="project" value="UniProtKB-UniRule"/>
</dbReference>
<dbReference type="EMBL" id="NBSK02000007">
    <property type="protein sequence ID" value="KAJ0198506.1"/>
    <property type="molecule type" value="Genomic_DNA"/>
</dbReference>
<name>A0A9R1V5A8_LACSA</name>
<dbReference type="Gene3D" id="1.10.510.10">
    <property type="entry name" value="Transferase(Phosphotransferase) domain 1"/>
    <property type="match status" value="1"/>
</dbReference>
<evidence type="ECO:0000256" key="23">
    <source>
        <dbReference type="SAM" id="Phobius"/>
    </source>
</evidence>
<evidence type="ECO:0000256" key="3">
    <source>
        <dbReference type="ARBA" id="ARBA00012513"/>
    </source>
</evidence>
<evidence type="ECO:0000256" key="19">
    <source>
        <dbReference type="ARBA" id="ARBA00048679"/>
    </source>
</evidence>
<evidence type="ECO:0000256" key="1">
    <source>
        <dbReference type="ARBA" id="ARBA00004162"/>
    </source>
</evidence>
<evidence type="ECO:0000256" key="5">
    <source>
        <dbReference type="ARBA" id="ARBA00022527"/>
    </source>
</evidence>
<dbReference type="SMART" id="SM00220">
    <property type="entry name" value="S_TKc"/>
    <property type="match status" value="1"/>
</dbReference>
<evidence type="ECO:0000256" key="8">
    <source>
        <dbReference type="ARBA" id="ARBA00022692"/>
    </source>
</evidence>
<dbReference type="InterPro" id="IPR017441">
    <property type="entry name" value="Protein_kinase_ATP_BS"/>
</dbReference>
<dbReference type="PROSITE" id="PS00107">
    <property type="entry name" value="PROTEIN_KINASE_ATP"/>
    <property type="match status" value="1"/>
</dbReference>
<dbReference type="Gene3D" id="3.30.200.20">
    <property type="entry name" value="Phosphorylase Kinase, domain 1"/>
    <property type="match status" value="1"/>
</dbReference>
<dbReference type="SUPFAM" id="SSF56112">
    <property type="entry name" value="Protein kinase-like (PK-like)"/>
    <property type="match status" value="1"/>
</dbReference>
<keyword evidence="13 23" id="KW-1133">Transmembrane helix</keyword>
<dbReference type="Pfam" id="PF07714">
    <property type="entry name" value="PK_Tyr_Ser-Thr"/>
    <property type="match status" value="1"/>
</dbReference>
<feature type="region of interest" description="Disordered" evidence="22">
    <location>
        <begin position="1"/>
        <end position="21"/>
    </location>
</feature>
<evidence type="ECO:0000259" key="24">
    <source>
        <dbReference type="PROSITE" id="PS50011"/>
    </source>
</evidence>
<keyword evidence="12 20" id="KW-0067">ATP-binding</keyword>
<dbReference type="PANTHER" id="PTHR27002">
    <property type="entry name" value="RECEPTOR-LIKE SERINE/THREONINE-PROTEIN KINASE SD1-8"/>
    <property type="match status" value="1"/>
</dbReference>
<organism evidence="25 26">
    <name type="scientific">Lactuca sativa</name>
    <name type="common">Garden lettuce</name>
    <dbReference type="NCBI Taxonomy" id="4236"/>
    <lineage>
        <taxon>Eukaryota</taxon>
        <taxon>Viridiplantae</taxon>
        <taxon>Streptophyta</taxon>
        <taxon>Embryophyta</taxon>
        <taxon>Tracheophyta</taxon>
        <taxon>Spermatophyta</taxon>
        <taxon>Magnoliopsida</taxon>
        <taxon>eudicotyledons</taxon>
        <taxon>Gunneridae</taxon>
        <taxon>Pentapetalae</taxon>
        <taxon>asterids</taxon>
        <taxon>campanulids</taxon>
        <taxon>Asterales</taxon>
        <taxon>Asteraceae</taxon>
        <taxon>Cichorioideae</taxon>
        <taxon>Cichorieae</taxon>
        <taxon>Lactucinae</taxon>
        <taxon>Lactuca</taxon>
    </lineage>
</organism>
<evidence type="ECO:0000256" key="16">
    <source>
        <dbReference type="ARBA" id="ARBA00023170"/>
    </source>
</evidence>
<comment type="subcellular location">
    <subcellularLocation>
        <location evidence="1">Cell membrane</location>
        <topology evidence="1">Single-pass membrane protein</topology>
    </subcellularLocation>
    <subcellularLocation>
        <location evidence="2">Membrane</location>
        <topology evidence="2">Single-pass type I membrane protein</topology>
    </subcellularLocation>
</comment>
<evidence type="ECO:0000256" key="2">
    <source>
        <dbReference type="ARBA" id="ARBA00004479"/>
    </source>
</evidence>
<feature type="transmembrane region" description="Helical" evidence="23">
    <location>
        <begin position="29"/>
        <end position="48"/>
    </location>
</feature>
<evidence type="ECO:0000313" key="25">
    <source>
        <dbReference type="EMBL" id="KAJ0198506.1"/>
    </source>
</evidence>
<dbReference type="CDD" id="cd14066">
    <property type="entry name" value="STKc_IRAK"/>
    <property type="match status" value="1"/>
</dbReference>
<dbReference type="GO" id="GO:0004674">
    <property type="term" value="F:protein serine/threonine kinase activity"/>
    <property type="evidence" value="ECO:0007669"/>
    <property type="project" value="UniProtKB-KW"/>
</dbReference>
<keyword evidence="7" id="KW-0808">Transferase</keyword>
<dbReference type="PANTHER" id="PTHR27002:SF150">
    <property type="entry name" value="RECEPTOR-LIKE SERINE_THREONINE-PROTEIN KINASE SD1-8"/>
    <property type="match status" value="1"/>
</dbReference>
<comment type="catalytic activity">
    <reaction evidence="18">
        <text>L-threonyl-[protein] + ATP = O-phospho-L-threonyl-[protein] + ADP + H(+)</text>
        <dbReference type="Rhea" id="RHEA:46608"/>
        <dbReference type="Rhea" id="RHEA-COMP:11060"/>
        <dbReference type="Rhea" id="RHEA-COMP:11605"/>
        <dbReference type="ChEBI" id="CHEBI:15378"/>
        <dbReference type="ChEBI" id="CHEBI:30013"/>
        <dbReference type="ChEBI" id="CHEBI:30616"/>
        <dbReference type="ChEBI" id="CHEBI:61977"/>
        <dbReference type="ChEBI" id="CHEBI:456216"/>
        <dbReference type="EC" id="2.7.11.1"/>
    </reaction>
</comment>
<comment type="catalytic activity">
    <reaction evidence="19">
        <text>L-seryl-[protein] + ATP = O-phospho-L-seryl-[protein] + ADP + H(+)</text>
        <dbReference type="Rhea" id="RHEA:17989"/>
        <dbReference type="Rhea" id="RHEA-COMP:9863"/>
        <dbReference type="Rhea" id="RHEA-COMP:11604"/>
        <dbReference type="ChEBI" id="CHEBI:15378"/>
        <dbReference type="ChEBI" id="CHEBI:29999"/>
        <dbReference type="ChEBI" id="CHEBI:30616"/>
        <dbReference type="ChEBI" id="CHEBI:83421"/>
        <dbReference type="ChEBI" id="CHEBI:456216"/>
        <dbReference type="EC" id="2.7.11.1"/>
    </reaction>
</comment>
<dbReference type="GO" id="GO:0005886">
    <property type="term" value="C:plasma membrane"/>
    <property type="evidence" value="ECO:0007669"/>
    <property type="project" value="UniProtKB-SubCell"/>
</dbReference>
<reference evidence="25 26" key="1">
    <citation type="journal article" date="2017" name="Nat. Commun.">
        <title>Genome assembly with in vitro proximity ligation data and whole-genome triplication in lettuce.</title>
        <authorList>
            <person name="Reyes-Chin-Wo S."/>
            <person name="Wang Z."/>
            <person name="Yang X."/>
            <person name="Kozik A."/>
            <person name="Arikit S."/>
            <person name="Song C."/>
            <person name="Xia L."/>
            <person name="Froenicke L."/>
            <person name="Lavelle D.O."/>
            <person name="Truco M.J."/>
            <person name="Xia R."/>
            <person name="Zhu S."/>
            <person name="Xu C."/>
            <person name="Xu H."/>
            <person name="Xu X."/>
            <person name="Cox K."/>
            <person name="Korf I."/>
            <person name="Meyers B.C."/>
            <person name="Michelmore R.W."/>
        </authorList>
    </citation>
    <scope>NUCLEOTIDE SEQUENCE [LARGE SCALE GENOMIC DNA]</scope>
    <source>
        <strain evidence="26">cv. Salinas</strain>
        <tissue evidence="25">Seedlings</tissue>
    </source>
</reference>
<dbReference type="PROSITE" id="PS50011">
    <property type="entry name" value="PROTEIN_KINASE_DOM"/>
    <property type="match status" value="1"/>
</dbReference>
<dbReference type="FunFam" id="3.30.200.20:FF:000145">
    <property type="entry name" value="receptor-like serine/threonine-protein kinase SD1-8"/>
    <property type="match status" value="1"/>
</dbReference>
<evidence type="ECO:0000256" key="22">
    <source>
        <dbReference type="SAM" id="MobiDB-lite"/>
    </source>
</evidence>
<dbReference type="PROSITE" id="PS00108">
    <property type="entry name" value="PROTEIN_KINASE_ST"/>
    <property type="match status" value="1"/>
</dbReference>
<dbReference type="EC" id="2.7.11.1" evidence="3"/>
<dbReference type="AlphaFoldDB" id="A0A9R1V5A8"/>
<dbReference type="Pfam" id="PF11883">
    <property type="entry name" value="DUF3403"/>
    <property type="match status" value="1"/>
</dbReference>
<dbReference type="InterPro" id="IPR011009">
    <property type="entry name" value="Kinase-like_dom_sf"/>
</dbReference>
<dbReference type="FunFam" id="1.10.510.10:FF:000060">
    <property type="entry name" value="G-type lectin S-receptor-like serine/threonine-protein kinase"/>
    <property type="match status" value="1"/>
</dbReference>
<evidence type="ECO:0000256" key="15">
    <source>
        <dbReference type="ARBA" id="ARBA00023157"/>
    </source>
</evidence>
<keyword evidence="9" id="KW-0732">Signal</keyword>
<evidence type="ECO:0000256" key="13">
    <source>
        <dbReference type="ARBA" id="ARBA00022989"/>
    </source>
</evidence>
<accession>A0A9R1V5A8</accession>
<dbReference type="InterPro" id="IPR021820">
    <property type="entry name" value="S-locus_recpt_kinase_C"/>
</dbReference>
<comment type="similarity">
    <text evidence="21">Belongs to the protein kinase superfamily.</text>
</comment>
<evidence type="ECO:0000256" key="14">
    <source>
        <dbReference type="ARBA" id="ARBA00023136"/>
    </source>
</evidence>
<dbReference type="InterPro" id="IPR008271">
    <property type="entry name" value="Ser/Thr_kinase_AS"/>
</dbReference>
<evidence type="ECO:0000256" key="21">
    <source>
        <dbReference type="RuleBase" id="RU000304"/>
    </source>
</evidence>
<evidence type="ECO:0000256" key="9">
    <source>
        <dbReference type="ARBA" id="ARBA00022729"/>
    </source>
</evidence>
<evidence type="ECO:0000256" key="18">
    <source>
        <dbReference type="ARBA" id="ARBA00047899"/>
    </source>
</evidence>
<keyword evidence="10 20" id="KW-0547">Nucleotide-binding</keyword>
<evidence type="ECO:0000256" key="10">
    <source>
        <dbReference type="ARBA" id="ARBA00022741"/>
    </source>
</evidence>
<keyword evidence="17" id="KW-0325">Glycoprotein</keyword>
<feature type="binding site" evidence="20">
    <location>
        <position position="135"/>
    </location>
    <ligand>
        <name>ATP</name>
        <dbReference type="ChEBI" id="CHEBI:30616"/>
    </ligand>
</feature>
<evidence type="ECO:0000256" key="4">
    <source>
        <dbReference type="ARBA" id="ARBA00022475"/>
    </source>
</evidence>
<keyword evidence="5 21" id="KW-0723">Serine/threonine-protein kinase</keyword>
<evidence type="ECO:0000256" key="6">
    <source>
        <dbReference type="ARBA" id="ARBA00022536"/>
    </source>
</evidence>